<evidence type="ECO:0000313" key="2">
    <source>
        <dbReference type="EMBL" id="MBO0512078.1"/>
    </source>
</evidence>
<dbReference type="SUPFAM" id="SSF55729">
    <property type="entry name" value="Acyl-CoA N-acyltransferases (Nat)"/>
    <property type="match status" value="1"/>
</dbReference>
<keyword evidence="3" id="KW-1185">Reference proteome</keyword>
<dbReference type="PROSITE" id="PS51186">
    <property type="entry name" value="GNAT"/>
    <property type="match status" value="1"/>
</dbReference>
<evidence type="ECO:0000313" key="3">
    <source>
        <dbReference type="Proteomes" id="UP000664167"/>
    </source>
</evidence>
<reference evidence="2" key="1">
    <citation type="submission" date="2021-03" db="EMBL/GenBank/DDBJ databases">
        <title>Streptomyces poriferae sp. nov., a novel marine sponge-derived Actinobacteria species with anti-MRSA activity.</title>
        <authorList>
            <person name="Sandoval-Powers M."/>
            <person name="Kralova S."/>
            <person name="Nguyen G.-S."/>
            <person name="Fawwal D."/>
            <person name="Degnes K."/>
            <person name="Klinkenberg G."/>
            <person name="Sletta H."/>
            <person name="Wentzel A."/>
            <person name="Liles M.R."/>
        </authorList>
    </citation>
    <scope>NUCLEOTIDE SEQUENCE</scope>
    <source>
        <strain evidence="2">DSM 41794</strain>
    </source>
</reference>
<dbReference type="EMBL" id="JAFLRJ010000085">
    <property type="protein sequence ID" value="MBO0512078.1"/>
    <property type="molecule type" value="Genomic_DNA"/>
</dbReference>
<sequence length="187" mass="21173">MAAEVFMRRLTRWQAEQQREAIADTYVEAYRRAPGEEYHDRQDFLRRFAEDMQRPGFDMMVADGHLLAGCAYGYVLERGGDIWHGFRGGLPVGVEELTASGHVFVLAELMVLPAFRRRQIATRLVDQLLIRTRATLVTALVEPANVPVRSALQEWGWARFGDVQPQTSGTQASLLYEAWSRPLAHAA</sequence>
<proteinExistence type="predicted"/>
<evidence type="ECO:0000259" key="1">
    <source>
        <dbReference type="PROSITE" id="PS51186"/>
    </source>
</evidence>
<dbReference type="RefSeq" id="WP_206961477.1">
    <property type="nucleotide sequence ID" value="NZ_BAAAJJ010000003.1"/>
</dbReference>
<dbReference type="AlphaFoldDB" id="A0A939F5K7"/>
<gene>
    <name evidence="2" type="ORF">J0695_09650</name>
</gene>
<dbReference type="InterPro" id="IPR000182">
    <property type="entry name" value="GNAT_dom"/>
</dbReference>
<organism evidence="2 3">
    <name type="scientific">Streptomyces beijiangensis</name>
    <dbReference type="NCBI Taxonomy" id="163361"/>
    <lineage>
        <taxon>Bacteria</taxon>
        <taxon>Bacillati</taxon>
        <taxon>Actinomycetota</taxon>
        <taxon>Actinomycetes</taxon>
        <taxon>Kitasatosporales</taxon>
        <taxon>Streptomycetaceae</taxon>
        <taxon>Streptomyces</taxon>
    </lineage>
</organism>
<dbReference type="Pfam" id="PF00583">
    <property type="entry name" value="Acetyltransf_1"/>
    <property type="match status" value="1"/>
</dbReference>
<protein>
    <submittedName>
        <fullName evidence="2">GNAT family N-acetyltransferase</fullName>
    </submittedName>
</protein>
<dbReference type="GO" id="GO:0016747">
    <property type="term" value="F:acyltransferase activity, transferring groups other than amino-acyl groups"/>
    <property type="evidence" value="ECO:0007669"/>
    <property type="project" value="InterPro"/>
</dbReference>
<name>A0A939F5K7_9ACTN</name>
<feature type="domain" description="N-acetyltransferase" evidence="1">
    <location>
        <begin position="28"/>
        <end position="182"/>
    </location>
</feature>
<dbReference type="Gene3D" id="3.40.630.30">
    <property type="match status" value="1"/>
</dbReference>
<comment type="caution">
    <text evidence="2">The sequence shown here is derived from an EMBL/GenBank/DDBJ whole genome shotgun (WGS) entry which is preliminary data.</text>
</comment>
<accession>A0A939F5K7</accession>
<dbReference type="InterPro" id="IPR016181">
    <property type="entry name" value="Acyl_CoA_acyltransferase"/>
</dbReference>
<dbReference type="Proteomes" id="UP000664167">
    <property type="component" value="Unassembled WGS sequence"/>
</dbReference>